<proteinExistence type="predicted"/>
<comment type="caution">
    <text evidence="2">The sequence shown here is derived from an EMBL/GenBank/DDBJ whole genome shotgun (WGS) entry which is preliminary data.</text>
</comment>
<feature type="region of interest" description="Disordered" evidence="1">
    <location>
        <begin position="99"/>
        <end position="133"/>
    </location>
</feature>
<organism evidence="2 3">
    <name type="scientific">Caballeronia hypogeia</name>
    <dbReference type="NCBI Taxonomy" id="1777140"/>
    <lineage>
        <taxon>Bacteria</taxon>
        <taxon>Pseudomonadati</taxon>
        <taxon>Pseudomonadota</taxon>
        <taxon>Betaproteobacteria</taxon>
        <taxon>Burkholderiales</taxon>
        <taxon>Burkholderiaceae</taxon>
        <taxon>Caballeronia</taxon>
    </lineage>
</organism>
<dbReference type="Proteomes" id="UP000054851">
    <property type="component" value="Unassembled WGS sequence"/>
</dbReference>
<dbReference type="AlphaFoldDB" id="A0A158BY22"/>
<gene>
    <name evidence="2" type="ORF">AWB79_04430</name>
</gene>
<evidence type="ECO:0000313" key="3">
    <source>
        <dbReference type="Proteomes" id="UP000054851"/>
    </source>
</evidence>
<feature type="compositionally biased region" description="Polar residues" evidence="1">
    <location>
        <begin position="99"/>
        <end position="112"/>
    </location>
</feature>
<dbReference type="EMBL" id="FCOA02000015">
    <property type="protein sequence ID" value="SAK74992.1"/>
    <property type="molecule type" value="Genomic_DNA"/>
</dbReference>
<name>A0A158BY22_9BURK</name>
<protein>
    <submittedName>
        <fullName evidence="2">Uncharacterized protein</fullName>
    </submittedName>
</protein>
<evidence type="ECO:0000256" key="1">
    <source>
        <dbReference type="SAM" id="MobiDB-lite"/>
    </source>
</evidence>
<sequence>MDVCDPSIEGAIARFQRAPIGQPSNREFVLPNTMRQIHAFSVVALLICKLIGQVLKRIVDERVCLARLPPGLEATSRKRYFLFASISQLLRTTVMPQAFPKSNSTVPASSKRNGAKDASVSATTEKLKKGKARKKRPALVEVTYVQPW</sequence>
<reference evidence="2" key="1">
    <citation type="submission" date="2016-01" db="EMBL/GenBank/DDBJ databases">
        <authorList>
            <person name="Peeters C."/>
        </authorList>
    </citation>
    <scope>NUCLEOTIDE SEQUENCE</scope>
    <source>
        <strain evidence="2">LMG 29322</strain>
    </source>
</reference>
<keyword evidence="3" id="KW-1185">Reference proteome</keyword>
<dbReference type="RefSeq" id="WP_157695823.1">
    <property type="nucleotide sequence ID" value="NZ_FCOA02000015.1"/>
</dbReference>
<evidence type="ECO:0000313" key="2">
    <source>
        <dbReference type="EMBL" id="SAK74992.1"/>
    </source>
</evidence>
<accession>A0A158BY22</accession>